<dbReference type="KEGG" id="cmk:103183745"/>
<evidence type="ECO:0000256" key="2">
    <source>
        <dbReference type="SAM" id="Phobius"/>
    </source>
</evidence>
<dbReference type="PANTHER" id="PTHR16502">
    <property type="entry name" value="KERATINOCYTE-ASSOCIATED TRANSMEMBRANE PROTEIN 2"/>
    <property type="match status" value="1"/>
</dbReference>
<proteinExistence type="evidence at transcript level"/>
<name>V9KH52_CALMI</name>
<evidence type="ECO:0000256" key="3">
    <source>
        <dbReference type="SAM" id="SignalP"/>
    </source>
</evidence>
<evidence type="ECO:0000256" key="1">
    <source>
        <dbReference type="SAM" id="MobiDB-lite"/>
    </source>
</evidence>
<sequence length="301" mass="33724">MEVGPWSGFCFTVVVAVVACRASNETVVNLTSSSHTSNNAKDNTTVDLLTNDTFEQINSSSSHVIDSTVITTINIKPTPRPSTALNLNTKNKNTMQSVDHKANETPMTLEKDADKASTVKGSTAVERESTTVSMIDAGNADEEELPVTPNDDPTKIDEMTEELIPVSLDDESEAYYDSNLDKGMDDSNPVDYYDQNQMDEDDEDDLDTSDIEDSLELPDTPIYISAPEEDDSHFFFYLVVAAFLVAIIYITYHNKRKIYILLVQSRRWKDGLCSRTVEYQRLDQNVHDAMPSLKITKDYIF</sequence>
<dbReference type="InterPro" id="IPR037645">
    <property type="entry name" value="KCT2"/>
</dbReference>
<keyword evidence="2 4" id="KW-0812">Transmembrane</keyword>
<keyword evidence="3" id="KW-0732">Signal</keyword>
<feature type="chain" id="PRO_5004778027" evidence="3">
    <location>
        <begin position="23"/>
        <end position="301"/>
    </location>
</feature>
<feature type="compositionally biased region" description="Acidic residues" evidence="1">
    <location>
        <begin position="197"/>
        <end position="208"/>
    </location>
</feature>
<dbReference type="AlphaFoldDB" id="V9KH52"/>
<protein>
    <submittedName>
        <fullName evidence="4">Keratinocyte-associated transmembrane protein 2-like protein</fullName>
    </submittedName>
</protein>
<dbReference type="Pfam" id="PF17818">
    <property type="entry name" value="KCT2"/>
    <property type="match status" value="1"/>
</dbReference>
<dbReference type="EMBL" id="JW864682">
    <property type="protein sequence ID" value="AFO97199.1"/>
    <property type="molecule type" value="mRNA"/>
</dbReference>
<feature type="transmembrane region" description="Helical" evidence="2">
    <location>
        <begin position="234"/>
        <end position="252"/>
    </location>
</feature>
<feature type="signal peptide" evidence="3">
    <location>
        <begin position="1"/>
        <end position="22"/>
    </location>
</feature>
<dbReference type="RefSeq" id="XP_042196079.1">
    <property type="nucleotide sequence ID" value="XM_042340145.1"/>
</dbReference>
<organism evidence="4">
    <name type="scientific">Callorhinchus milii</name>
    <name type="common">Ghost shark</name>
    <dbReference type="NCBI Taxonomy" id="7868"/>
    <lineage>
        <taxon>Eukaryota</taxon>
        <taxon>Metazoa</taxon>
        <taxon>Chordata</taxon>
        <taxon>Craniata</taxon>
        <taxon>Vertebrata</taxon>
        <taxon>Chondrichthyes</taxon>
        <taxon>Holocephali</taxon>
        <taxon>Chimaeriformes</taxon>
        <taxon>Callorhinchidae</taxon>
        <taxon>Callorhinchus</taxon>
    </lineage>
</organism>
<dbReference type="PANTHER" id="PTHR16502:SF0">
    <property type="entry name" value="KERATINOCYTE-ASSOCIATED TRANSMEMBRANE PROTEIN 2"/>
    <property type="match status" value="1"/>
</dbReference>
<evidence type="ECO:0000313" key="4">
    <source>
        <dbReference type="EMBL" id="AFO97199.1"/>
    </source>
</evidence>
<keyword evidence="2" id="KW-0472">Membrane</keyword>
<accession>V9KH52</accession>
<dbReference type="OrthoDB" id="5846619at2759"/>
<dbReference type="GeneID" id="103183745"/>
<keyword evidence="2" id="KW-1133">Transmembrane helix</keyword>
<feature type="region of interest" description="Disordered" evidence="1">
    <location>
        <begin position="177"/>
        <end position="208"/>
    </location>
</feature>
<reference evidence="4" key="1">
    <citation type="journal article" date="2014" name="Nature">
        <title>Elephant shark genome provides unique insights into gnathostome evolution.</title>
        <authorList>
            <consortium name="International Elephant Shark Genome Sequencing Consortium"/>
            <person name="Venkatesh B."/>
            <person name="Lee A.P."/>
            <person name="Ravi V."/>
            <person name="Maurya A.K."/>
            <person name="Lian M.M."/>
            <person name="Swann J.B."/>
            <person name="Ohta Y."/>
            <person name="Flajnik M.F."/>
            <person name="Sutoh Y."/>
            <person name="Kasahara M."/>
            <person name="Hoon S."/>
            <person name="Gangu V."/>
            <person name="Roy S.W."/>
            <person name="Irimia M."/>
            <person name="Korzh V."/>
            <person name="Kondrychyn I."/>
            <person name="Lim Z.W."/>
            <person name="Tay B.H."/>
            <person name="Tohari S."/>
            <person name="Kong K.W."/>
            <person name="Ho S."/>
            <person name="Lorente-Galdos B."/>
            <person name="Quilez J."/>
            <person name="Marques-Bonet T."/>
            <person name="Raney B.J."/>
            <person name="Ingham P.W."/>
            <person name="Tay A."/>
            <person name="Hillier L.W."/>
            <person name="Minx P."/>
            <person name="Boehm T."/>
            <person name="Wilson R.K."/>
            <person name="Brenner S."/>
            <person name="Warren W.C."/>
        </authorList>
    </citation>
    <scope>NUCLEOTIDE SEQUENCE</scope>
    <source>
        <tissue evidence="4">Brain</tissue>
    </source>
</reference>